<feature type="transmembrane region" description="Helical" evidence="1">
    <location>
        <begin position="223"/>
        <end position="245"/>
    </location>
</feature>
<feature type="transmembrane region" description="Helical" evidence="1">
    <location>
        <begin position="296"/>
        <end position="318"/>
    </location>
</feature>
<organism evidence="2 3">
    <name type="scientific">Candidatus Allofournierella pullicola</name>
    <dbReference type="NCBI Taxonomy" id="2838596"/>
    <lineage>
        <taxon>Bacteria</taxon>
        <taxon>Bacillati</taxon>
        <taxon>Bacillota</taxon>
        <taxon>Clostridia</taxon>
        <taxon>Eubacteriales</taxon>
        <taxon>Oscillospiraceae</taxon>
        <taxon>Allofournierella</taxon>
    </lineage>
</organism>
<evidence type="ECO:0000256" key="1">
    <source>
        <dbReference type="SAM" id="Phobius"/>
    </source>
</evidence>
<evidence type="ECO:0000313" key="3">
    <source>
        <dbReference type="Proteomes" id="UP000824193"/>
    </source>
</evidence>
<reference evidence="2" key="2">
    <citation type="submission" date="2021-04" db="EMBL/GenBank/DDBJ databases">
        <authorList>
            <person name="Gilroy R."/>
        </authorList>
    </citation>
    <scope>NUCLEOTIDE SEQUENCE</scope>
    <source>
        <strain evidence="2">2239</strain>
    </source>
</reference>
<dbReference type="Pfam" id="PF09586">
    <property type="entry name" value="YfhO"/>
    <property type="match status" value="2"/>
</dbReference>
<name>A0A9D2AEH0_9FIRM</name>
<sequence>MQPLAKPQNKYWLTFGLCALAAALVFLPFYIVDEGIFLYAGDFNSQQIPFYYYANEFIKSGGGTFSWATDLGSDFWNSYSFYLAGSPFFWLTLLFPAAWQPFLMAPMLVLKFAVAGGGAYLWTRRWVKDPNMAVLAGCLYAFSGFTVYNVFFNHFVDVVALFPYLLWTLDEAVLNKRRGPFSVLVALNLLNNYFFFAGQVVFLILYFVCMTASGVYRWNGKTFGALAAESLLGCGMGCVLAWPALLSLAENPRTVDPFSGFGYIFYSKAQQYGAILYSLFFPPDCPYMPVIFDEGVIKWTSMSAYLPLMGMAGVIAYLRCTQKTAFRRILFTSLVMALVPALNSAFYAMNSSYYARWWYMPILVMCAASVQALEEEHIDIKKGVRPTVAVLLAFCVFAFLPVEEDGEWSFGVIEYPEKFWLNLGLALLGVAVFWLIWVQYRRRPLLARRLTAGVLAFGCLYSIAHISIGKFAQWTNDADWRTQQYEDARALAEEMPEGAYRIDDYECYDNVGLWMGKSCLQFFNSTVAPSIMEFYPQFGVKRDVRSEPGVEDYALRGLLAVKYTVTPVADAADFEEKAGDDWVYWGAEGSLAVYENQYALPVAYGYEYYVTEEQFEGVPEAQRANLLLRAVVLTEEQISAWGDVLQPLPEDLLTGFSKEAYHQDVEKRKSQGADEVSLDSRGLSARFDLQQETVVLLAVPYDPGFTVTVNGEETPVEKVDGGLCAVRIPAGEVDLRLDHFTNGLPQSLAAAGVSVVLFAGYLVWHRRRKARRAWAKPFPETTIYRKEN</sequence>
<feature type="transmembrane region" description="Helical" evidence="1">
    <location>
        <begin position="98"/>
        <end position="122"/>
    </location>
</feature>
<dbReference type="AlphaFoldDB" id="A0A9D2AEH0"/>
<feature type="transmembrane region" description="Helical" evidence="1">
    <location>
        <begin position="450"/>
        <end position="468"/>
    </location>
</feature>
<gene>
    <name evidence="2" type="ORF">H9865_11565</name>
</gene>
<feature type="transmembrane region" description="Helical" evidence="1">
    <location>
        <begin position="420"/>
        <end position="438"/>
    </location>
</feature>
<feature type="transmembrane region" description="Helical" evidence="1">
    <location>
        <begin position="193"/>
        <end position="216"/>
    </location>
</feature>
<proteinExistence type="predicted"/>
<feature type="transmembrane region" description="Helical" evidence="1">
    <location>
        <begin position="744"/>
        <end position="764"/>
    </location>
</feature>
<feature type="transmembrane region" description="Helical" evidence="1">
    <location>
        <begin position="12"/>
        <end position="32"/>
    </location>
</feature>
<feature type="transmembrane region" description="Helical" evidence="1">
    <location>
        <begin position="134"/>
        <end position="156"/>
    </location>
</feature>
<keyword evidence="1" id="KW-0812">Transmembrane</keyword>
<protein>
    <submittedName>
        <fullName evidence="2">YfhO family protein</fullName>
    </submittedName>
</protein>
<feature type="transmembrane region" description="Helical" evidence="1">
    <location>
        <begin position="384"/>
        <end position="400"/>
    </location>
</feature>
<feature type="transmembrane region" description="Helical" evidence="1">
    <location>
        <begin position="355"/>
        <end position="372"/>
    </location>
</feature>
<keyword evidence="1" id="KW-0472">Membrane</keyword>
<dbReference type="Proteomes" id="UP000824193">
    <property type="component" value="Unassembled WGS sequence"/>
</dbReference>
<evidence type="ECO:0000313" key="2">
    <source>
        <dbReference type="EMBL" id="HIX06714.1"/>
    </source>
</evidence>
<dbReference type="PANTHER" id="PTHR38454:SF1">
    <property type="entry name" value="INTEGRAL MEMBRANE PROTEIN"/>
    <property type="match status" value="1"/>
</dbReference>
<keyword evidence="1" id="KW-1133">Transmembrane helix</keyword>
<dbReference type="PANTHER" id="PTHR38454">
    <property type="entry name" value="INTEGRAL MEMBRANE PROTEIN-RELATED"/>
    <property type="match status" value="1"/>
</dbReference>
<feature type="transmembrane region" description="Helical" evidence="1">
    <location>
        <begin position="330"/>
        <end position="349"/>
    </location>
</feature>
<dbReference type="EMBL" id="DXFW01000039">
    <property type="protein sequence ID" value="HIX06714.1"/>
    <property type="molecule type" value="Genomic_DNA"/>
</dbReference>
<comment type="caution">
    <text evidence="2">The sequence shown here is derived from an EMBL/GenBank/DDBJ whole genome shotgun (WGS) entry which is preliminary data.</text>
</comment>
<accession>A0A9D2AEH0</accession>
<reference evidence="2" key="1">
    <citation type="journal article" date="2021" name="PeerJ">
        <title>Extensive microbial diversity within the chicken gut microbiome revealed by metagenomics and culture.</title>
        <authorList>
            <person name="Gilroy R."/>
            <person name="Ravi A."/>
            <person name="Getino M."/>
            <person name="Pursley I."/>
            <person name="Horton D.L."/>
            <person name="Alikhan N.F."/>
            <person name="Baker D."/>
            <person name="Gharbi K."/>
            <person name="Hall N."/>
            <person name="Watson M."/>
            <person name="Adriaenssens E.M."/>
            <person name="Foster-Nyarko E."/>
            <person name="Jarju S."/>
            <person name="Secka A."/>
            <person name="Antonio M."/>
            <person name="Oren A."/>
            <person name="Chaudhuri R.R."/>
            <person name="La Ragione R."/>
            <person name="Hildebrand F."/>
            <person name="Pallen M.J."/>
        </authorList>
    </citation>
    <scope>NUCLEOTIDE SEQUENCE</scope>
    <source>
        <strain evidence="2">2239</strain>
    </source>
</reference>
<dbReference type="InterPro" id="IPR018580">
    <property type="entry name" value="Uncharacterised_YfhO"/>
</dbReference>